<dbReference type="PANTHER" id="PTHR43214">
    <property type="entry name" value="TWO-COMPONENT RESPONSE REGULATOR"/>
    <property type="match status" value="1"/>
</dbReference>
<keyword evidence="2" id="KW-0597">Phosphoprotein</keyword>
<dbReference type="GO" id="GO:0006355">
    <property type="term" value="P:regulation of DNA-templated transcription"/>
    <property type="evidence" value="ECO:0007669"/>
    <property type="project" value="InterPro"/>
</dbReference>
<evidence type="ECO:0000256" key="2">
    <source>
        <dbReference type="PROSITE-ProRule" id="PRU00169"/>
    </source>
</evidence>
<dbReference type="PROSITE" id="PS50110">
    <property type="entry name" value="RESPONSE_REGULATORY"/>
    <property type="match status" value="1"/>
</dbReference>
<evidence type="ECO:0000313" key="6">
    <source>
        <dbReference type="Proteomes" id="UP000315730"/>
    </source>
</evidence>
<dbReference type="InterPro" id="IPR000792">
    <property type="entry name" value="Tscrpt_reg_LuxR_C"/>
</dbReference>
<dbReference type="PRINTS" id="PR00038">
    <property type="entry name" value="HTHLUXR"/>
</dbReference>
<dbReference type="Proteomes" id="UP000315730">
    <property type="component" value="Unassembled WGS sequence"/>
</dbReference>
<dbReference type="GO" id="GO:0003677">
    <property type="term" value="F:DNA binding"/>
    <property type="evidence" value="ECO:0007669"/>
    <property type="project" value="UniProtKB-KW"/>
</dbReference>
<dbReference type="Pfam" id="PF00196">
    <property type="entry name" value="GerE"/>
    <property type="match status" value="1"/>
</dbReference>
<dbReference type="SUPFAM" id="SSF52172">
    <property type="entry name" value="CheY-like"/>
    <property type="match status" value="1"/>
</dbReference>
<feature type="modified residue" description="4-aspartylphosphate" evidence="2">
    <location>
        <position position="55"/>
    </location>
</feature>
<organism evidence="5 6">
    <name type="scientific">Kocuria varians</name>
    <name type="common">Micrococcus varians</name>
    <dbReference type="NCBI Taxonomy" id="1272"/>
    <lineage>
        <taxon>Bacteria</taxon>
        <taxon>Bacillati</taxon>
        <taxon>Actinomycetota</taxon>
        <taxon>Actinomycetes</taxon>
        <taxon>Micrococcales</taxon>
        <taxon>Micrococcaceae</taxon>
        <taxon>Kocuria</taxon>
    </lineage>
</organism>
<keyword evidence="6" id="KW-1185">Reference proteome</keyword>
<dbReference type="Gene3D" id="3.40.50.2300">
    <property type="match status" value="1"/>
</dbReference>
<dbReference type="PROSITE" id="PS00622">
    <property type="entry name" value="HTH_LUXR_1"/>
    <property type="match status" value="1"/>
</dbReference>
<gene>
    <name evidence="5" type="primary">devR</name>
    <name evidence="5" type="ORF">KVA01_14130</name>
</gene>
<dbReference type="Pfam" id="PF00072">
    <property type="entry name" value="Response_reg"/>
    <property type="match status" value="1"/>
</dbReference>
<dbReference type="STRING" id="1272.GCA_900014985_01284"/>
<feature type="domain" description="HTH luxR-type" evidence="3">
    <location>
        <begin position="140"/>
        <end position="205"/>
    </location>
</feature>
<dbReference type="RefSeq" id="WP_231860626.1">
    <property type="nucleotide sequence ID" value="NZ_CAXWAG010000001.1"/>
</dbReference>
<reference evidence="5 6" key="1">
    <citation type="submission" date="2019-06" db="EMBL/GenBank/DDBJ databases">
        <title>Whole genome shotgun sequence of Kocuria varians NBRC 15358.</title>
        <authorList>
            <person name="Hosoyama A."/>
            <person name="Uohara A."/>
            <person name="Ohji S."/>
            <person name="Ichikawa N."/>
        </authorList>
    </citation>
    <scope>NUCLEOTIDE SEQUENCE [LARGE SCALE GENOMIC DNA]</scope>
    <source>
        <strain evidence="5 6">NBRC 15358</strain>
    </source>
</reference>
<dbReference type="GO" id="GO:0000160">
    <property type="term" value="P:phosphorelay signal transduction system"/>
    <property type="evidence" value="ECO:0007669"/>
    <property type="project" value="InterPro"/>
</dbReference>
<keyword evidence="1 5" id="KW-0238">DNA-binding</keyword>
<dbReference type="InterPro" id="IPR011006">
    <property type="entry name" value="CheY-like_superfamily"/>
</dbReference>
<feature type="domain" description="Response regulatory" evidence="4">
    <location>
        <begin position="10"/>
        <end position="120"/>
    </location>
</feature>
<dbReference type="SMART" id="SM00421">
    <property type="entry name" value="HTH_LUXR"/>
    <property type="match status" value="1"/>
</dbReference>
<dbReference type="InterPro" id="IPR001789">
    <property type="entry name" value="Sig_transdc_resp-reg_receiver"/>
</dbReference>
<sequence length="218" mass="24120">MVISRSPDISLALVNDYPVVVEGLARMFEGHPRLRVVELDSGHRLEYPADVVLYDAFAATDRGRDDVRRLLANPACGKVVMYTWHVGVTQAEEALGLGMHGCLSKELAADELADSLVRVHEGEVVVSPELPRQEIKVPDWPGRPEGLSAREAEVIALITRGLTNDEIARTCYLSINSVKSYIRSAYRKMGVERRSQAVLWGVDHGMDPRGQEDRSVSS</sequence>
<protein>
    <submittedName>
        <fullName evidence="5">DNA-binding response regulator</fullName>
    </submittedName>
</protein>
<evidence type="ECO:0000259" key="3">
    <source>
        <dbReference type="PROSITE" id="PS50043"/>
    </source>
</evidence>
<dbReference type="InterPro" id="IPR039420">
    <property type="entry name" value="WalR-like"/>
</dbReference>
<comment type="caution">
    <text evidence="5">The sequence shown here is derived from an EMBL/GenBank/DDBJ whole genome shotgun (WGS) entry which is preliminary data.</text>
</comment>
<dbReference type="CDD" id="cd06170">
    <property type="entry name" value="LuxR_C_like"/>
    <property type="match status" value="1"/>
</dbReference>
<dbReference type="PANTHER" id="PTHR43214:SF43">
    <property type="entry name" value="TWO-COMPONENT RESPONSE REGULATOR"/>
    <property type="match status" value="1"/>
</dbReference>
<dbReference type="InterPro" id="IPR016032">
    <property type="entry name" value="Sig_transdc_resp-reg_C-effctor"/>
</dbReference>
<dbReference type="SUPFAM" id="SSF46894">
    <property type="entry name" value="C-terminal effector domain of the bipartite response regulators"/>
    <property type="match status" value="1"/>
</dbReference>
<evidence type="ECO:0000313" key="5">
    <source>
        <dbReference type="EMBL" id="GEC99258.1"/>
    </source>
</evidence>
<dbReference type="EMBL" id="BJNW01000010">
    <property type="protein sequence ID" value="GEC99258.1"/>
    <property type="molecule type" value="Genomic_DNA"/>
</dbReference>
<dbReference type="PROSITE" id="PS50043">
    <property type="entry name" value="HTH_LUXR_2"/>
    <property type="match status" value="1"/>
</dbReference>
<proteinExistence type="predicted"/>
<accession>A0A4Y4D236</accession>
<evidence type="ECO:0000259" key="4">
    <source>
        <dbReference type="PROSITE" id="PS50110"/>
    </source>
</evidence>
<dbReference type="AlphaFoldDB" id="A0A4Y4D236"/>
<evidence type="ECO:0000256" key="1">
    <source>
        <dbReference type="ARBA" id="ARBA00023125"/>
    </source>
</evidence>
<name>A0A4Y4D236_KOCVA</name>